<dbReference type="GO" id="GO:0050660">
    <property type="term" value="F:flavin adenine dinucleotide binding"/>
    <property type="evidence" value="ECO:0007669"/>
    <property type="project" value="InterPro"/>
</dbReference>
<dbReference type="GO" id="GO:0008812">
    <property type="term" value="F:choline dehydrogenase activity"/>
    <property type="evidence" value="ECO:0007669"/>
    <property type="project" value="UniProtKB-EC"/>
</dbReference>
<dbReference type="InterPro" id="IPR000172">
    <property type="entry name" value="GMC_OxRdtase_N"/>
</dbReference>
<protein>
    <submittedName>
        <fullName evidence="9">Choline dehydrogenase</fullName>
        <ecNumber evidence="9">1.1.99.1</ecNumber>
    </submittedName>
</protein>
<evidence type="ECO:0000259" key="8">
    <source>
        <dbReference type="PROSITE" id="PS00624"/>
    </source>
</evidence>
<comment type="cofactor">
    <cofactor evidence="1 5">
        <name>FAD</name>
        <dbReference type="ChEBI" id="CHEBI:57692"/>
    </cofactor>
</comment>
<dbReference type="PIRSF" id="PIRSF000137">
    <property type="entry name" value="Alcohol_oxidase"/>
    <property type="match status" value="1"/>
</dbReference>
<comment type="similarity">
    <text evidence="2 6">Belongs to the GMC oxidoreductase family.</text>
</comment>
<evidence type="ECO:0000313" key="9">
    <source>
        <dbReference type="EMBL" id="AIY43040.1"/>
    </source>
</evidence>
<dbReference type="EC" id="1.1.99.1" evidence="9"/>
<organism evidence="9 10">
    <name type="scientific">Collimonas arenae</name>
    <dbReference type="NCBI Taxonomy" id="279058"/>
    <lineage>
        <taxon>Bacteria</taxon>
        <taxon>Pseudomonadati</taxon>
        <taxon>Pseudomonadota</taxon>
        <taxon>Betaproteobacteria</taxon>
        <taxon>Burkholderiales</taxon>
        <taxon>Oxalobacteraceae</taxon>
        <taxon>Collimonas</taxon>
    </lineage>
</organism>
<evidence type="ECO:0000256" key="6">
    <source>
        <dbReference type="RuleBase" id="RU003968"/>
    </source>
</evidence>
<keyword evidence="9" id="KW-0560">Oxidoreductase</keyword>
<accession>A0A0A1FH84</accession>
<name>A0A0A1FH84_9BURK</name>
<dbReference type="Gene3D" id="3.30.560.10">
    <property type="entry name" value="Glucose Oxidase, domain 3"/>
    <property type="match status" value="1"/>
</dbReference>
<dbReference type="HOGENOM" id="CLU_002865_7_1_4"/>
<reference evidence="10" key="1">
    <citation type="journal article" date="2014" name="Soil Biol. Biochem.">
        <title>Structure and function of bacterial communities in ageing soils: Insights from the Mendocino ecological staircase.</title>
        <authorList>
            <person name="Uroz S."/>
            <person name="Tech J.J."/>
            <person name="Sawaya N.A."/>
            <person name="Frey-Klett P."/>
            <person name="Leveau J.H.J."/>
        </authorList>
    </citation>
    <scope>NUCLEOTIDE SEQUENCE [LARGE SCALE GENOMIC DNA]</scope>
    <source>
        <strain evidence="10">Cal35</strain>
    </source>
</reference>
<evidence type="ECO:0000256" key="2">
    <source>
        <dbReference type="ARBA" id="ARBA00010790"/>
    </source>
</evidence>
<dbReference type="NCBIfam" id="NF002550">
    <property type="entry name" value="PRK02106.1"/>
    <property type="match status" value="1"/>
</dbReference>
<keyword evidence="4 5" id="KW-0274">FAD</keyword>
<dbReference type="Gene3D" id="3.50.50.60">
    <property type="entry name" value="FAD/NAD(P)-binding domain"/>
    <property type="match status" value="1"/>
</dbReference>
<dbReference type="Pfam" id="PF00732">
    <property type="entry name" value="GMC_oxred_N"/>
    <property type="match status" value="1"/>
</dbReference>
<dbReference type="EMBL" id="CP009962">
    <property type="protein sequence ID" value="AIY43040.1"/>
    <property type="molecule type" value="Genomic_DNA"/>
</dbReference>
<evidence type="ECO:0000256" key="4">
    <source>
        <dbReference type="ARBA" id="ARBA00022827"/>
    </source>
</evidence>
<evidence type="ECO:0000256" key="1">
    <source>
        <dbReference type="ARBA" id="ARBA00001974"/>
    </source>
</evidence>
<dbReference type="STRING" id="279058.LT85_3882"/>
<dbReference type="Pfam" id="PF05199">
    <property type="entry name" value="GMC_oxred_C"/>
    <property type="match status" value="1"/>
</dbReference>
<proteinExistence type="inferred from homology"/>
<sequence>MQDEFDFVVVGGGSGGCVMAGRLTEDPDISVCLLEAGGGGDSWAVKLPVGALSMVPTRLNNWAFETVPQAGLDGRRGYQPRGRTLGGSSAINAMVYVRGHRSDYDHWAQLGNPGWSFDDVLPYFKKSEHNEQFSNSWHGQDGPLWVSDLRTDNPIHQHYLEAARQAGYPLTTDFNAEQQEGLGVYQVTQKNGERWSAARAYLLPHLASRSNLRVETGAYTERLIIEQGRAVGVEVRQDGRLRILRARREVILSAGAFQSPQILMLSGIGDGTELRKLGIQVQHHLPGVGKNLQDHPDFVFCHKSDSLDTFGISASGSMRMLKELQRFRHERRGMLTSNFAECGGFLKTRPDLAAPNLQLHFVIACVENHARKLHLGHGFSCHVCLLRPRSKGEVTLRNTNPQDAPLIDPKFFDDPQDLEDMVDCFKMTRKLLEAPALASYSKRDIRTAGVQSDDEIRSVLKKYTDTVYHPVGSCKMGTDQTAVVDPTLKVHGIQGLRVVDASIMPTLIGGNTNAPTIMIAEKAADLIRQGR</sequence>
<evidence type="ECO:0000256" key="3">
    <source>
        <dbReference type="ARBA" id="ARBA00022630"/>
    </source>
</evidence>
<evidence type="ECO:0000256" key="5">
    <source>
        <dbReference type="PIRSR" id="PIRSR000137-2"/>
    </source>
</evidence>
<dbReference type="OrthoDB" id="9785276at2"/>
<feature type="binding site" evidence="5">
    <location>
        <begin position="92"/>
        <end position="95"/>
    </location>
    <ligand>
        <name>FAD</name>
        <dbReference type="ChEBI" id="CHEBI:57692"/>
    </ligand>
</feature>
<keyword evidence="10" id="KW-1185">Reference proteome</keyword>
<keyword evidence="3 6" id="KW-0285">Flavoprotein</keyword>
<dbReference type="KEGG" id="care:LT85_3882"/>
<dbReference type="AlphaFoldDB" id="A0A0A1FH84"/>
<dbReference type="PROSITE" id="PS00624">
    <property type="entry name" value="GMC_OXRED_2"/>
    <property type="match status" value="1"/>
</dbReference>
<feature type="domain" description="Glucose-methanol-choline oxidoreductase N-terminal" evidence="7">
    <location>
        <begin position="82"/>
        <end position="105"/>
    </location>
</feature>
<dbReference type="Proteomes" id="UP000030302">
    <property type="component" value="Chromosome"/>
</dbReference>
<dbReference type="PROSITE" id="PS00623">
    <property type="entry name" value="GMC_OXRED_1"/>
    <property type="match status" value="1"/>
</dbReference>
<dbReference type="InterPro" id="IPR036188">
    <property type="entry name" value="FAD/NAD-bd_sf"/>
</dbReference>
<gene>
    <name evidence="9" type="ORF">LT85_3882</name>
</gene>
<dbReference type="RefSeq" id="WP_038492117.1">
    <property type="nucleotide sequence ID" value="NZ_CP009962.1"/>
</dbReference>
<dbReference type="SUPFAM" id="SSF54373">
    <property type="entry name" value="FAD-linked reductases, C-terminal domain"/>
    <property type="match status" value="1"/>
</dbReference>
<feature type="domain" description="Glucose-methanol-choline oxidoreductase N-terminal" evidence="8">
    <location>
        <begin position="255"/>
        <end position="269"/>
    </location>
</feature>
<evidence type="ECO:0000259" key="7">
    <source>
        <dbReference type="PROSITE" id="PS00623"/>
    </source>
</evidence>
<dbReference type="PANTHER" id="PTHR11552:SF147">
    <property type="entry name" value="CHOLINE DEHYDROGENASE, MITOCHONDRIAL"/>
    <property type="match status" value="1"/>
</dbReference>
<dbReference type="SUPFAM" id="SSF51905">
    <property type="entry name" value="FAD/NAD(P)-binding domain"/>
    <property type="match status" value="1"/>
</dbReference>
<evidence type="ECO:0000313" key="10">
    <source>
        <dbReference type="Proteomes" id="UP000030302"/>
    </source>
</evidence>
<dbReference type="InterPro" id="IPR012132">
    <property type="entry name" value="GMC_OxRdtase"/>
</dbReference>
<dbReference type="InterPro" id="IPR007867">
    <property type="entry name" value="GMC_OxRtase_C"/>
</dbReference>
<dbReference type="PANTHER" id="PTHR11552">
    <property type="entry name" value="GLUCOSE-METHANOL-CHOLINE GMC OXIDOREDUCTASE"/>
    <property type="match status" value="1"/>
</dbReference>